<comment type="cofactor">
    <cofactor evidence="6">
        <name>Mg(2+)</name>
        <dbReference type="ChEBI" id="CHEBI:18420"/>
    </cofactor>
    <cofactor evidence="6">
        <name>Mn(2+)</name>
        <dbReference type="ChEBI" id="CHEBI:29035"/>
    </cofactor>
    <text evidence="6">Probably binds two magnesium or manganese ions per subunit.</text>
</comment>
<organism evidence="9 10">
    <name type="scientific">Corynebacterium lizhenjunii</name>
    <dbReference type="NCBI Taxonomy" id="2709394"/>
    <lineage>
        <taxon>Bacteria</taxon>
        <taxon>Bacillati</taxon>
        <taxon>Actinomycetota</taxon>
        <taxon>Actinomycetes</taxon>
        <taxon>Mycobacteriales</taxon>
        <taxon>Corynebacteriaceae</taxon>
        <taxon>Corynebacterium</taxon>
    </lineage>
</organism>
<dbReference type="GO" id="GO:0046872">
    <property type="term" value="F:metal ion binding"/>
    <property type="evidence" value="ECO:0007669"/>
    <property type="project" value="UniProtKB-KW"/>
</dbReference>
<evidence type="ECO:0000256" key="4">
    <source>
        <dbReference type="ARBA" id="ARBA00022842"/>
    </source>
</evidence>
<dbReference type="InterPro" id="IPR036691">
    <property type="entry name" value="Endo/exonu/phosph_ase_sf"/>
</dbReference>
<dbReference type="PANTHER" id="PTHR43250:SF2">
    <property type="entry name" value="EXODEOXYRIBONUCLEASE III"/>
    <property type="match status" value="1"/>
</dbReference>
<evidence type="ECO:0000313" key="10">
    <source>
        <dbReference type="Proteomes" id="UP000594681"/>
    </source>
</evidence>
<evidence type="ECO:0000256" key="6">
    <source>
        <dbReference type="PIRSR" id="PIRSR604808-2"/>
    </source>
</evidence>
<keyword evidence="2 6" id="KW-0479">Metal-binding</keyword>
<keyword evidence="3 9" id="KW-0378">Hydrolase</keyword>
<dbReference type="NCBIfam" id="TIGR00633">
    <property type="entry name" value="xth"/>
    <property type="match status" value="1"/>
</dbReference>
<dbReference type="Gene3D" id="3.60.10.10">
    <property type="entry name" value="Endonuclease/exonuclease/phosphatase"/>
    <property type="match status" value="1"/>
</dbReference>
<gene>
    <name evidence="9" type="primary">xth</name>
    <name evidence="9" type="ORF">G7Y31_10515</name>
</gene>
<feature type="active site" description="Proton acceptor" evidence="5">
    <location>
        <position position="247"/>
    </location>
</feature>
<feature type="site" description="Interaction with DNA substrate" evidence="7">
    <location>
        <position position="247"/>
    </location>
</feature>
<sequence>MRIATWNINSVRARTQRAIDLMAKHNLDVMCLQETKVTDGKFPAAAFHDAGYHVAHHGLNQWNGVAIISRDEPEDIRVGLPGQPGFHKDPTKEQTLEARALGVRLRGVDIWSLYVPNGRELTDPHYQYKLAFLYAAARYAESHSRGKLLMAGDFNVAPTDGDVWDIGAFRGKTHVSEPERAAFDMLLEAGLRPLEHTEPYTYFDYKGARFERGQGMKIDFLLASASLPTGQAFVDVAERAAEGTSDHCPLVAELDVTDFDSVR</sequence>
<keyword evidence="10" id="KW-1185">Reference proteome</keyword>
<feature type="binding site" evidence="6">
    <location>
        <position position="155"/>
    </location>
    <ligand>
        <name>Mg(2+)</name>
        <dbReference type="ChEBI" id="CHEBI:18420"/>
        <label>1</label>
    </ligand>
</feature>
<evidence type="ECO:0000256" key="3">
    <source>
        <dbReference type="ARBA" id="ARBA00022801"/>
    </source>
</evidence>
<dbReference type="Proteomes" id="UP000594681">
    <property type="component" value="Chromosome"/>
</dbReference>
<feature type="binding site" evidence="6">
    <location>
        <position position="247"/>
    </location>
    <ligand>
        <name>Mg(2+)</name>
        <dbReference type="ChEBI" id="CHEBI:18420"/>
        <label>1</label>
    </ligand>
</feature>
<name>A0A7T0PB10_9CORY</name>
<dbReference type="PROSITE" id="PS51435">
    <property type="entry name" value="AP_NUCLEASE_F1_4"/>
    <property type="match status" value="1"/>
</dbReference>
<dbReference type="GO" id="GO:0008311">
    <property type="term" value="F:double-stranded DNA 3'-5' DNA exonuclease activity"/>
    <property type="evidence" value="ECO:0007669"/>
    <property type="project" value="UniProtKB-EC"/>
</dbReference>
<keyword evidence="4 6" id="KW-0460">Magnesium</keyword>
<feature type="binding site" evidence="6">
    <location>
        <position position="7"/>
    </location>
    <ligand>
        <name>Mg(2+)</name>
        <dbReference type="ChEBI" id="CHEBI:18420"/>
        <label>1</label>
    </ligand>
</feature>
<dbReference type="SUPFAM" id="SSF56219">
    <property type="entry name" value="DNase I-like"/>
    <property type="match status" value="1"/>
</dbReference>
<dbReference type="PANTHER" id="PTHR43250">
    <property type="entry name" value="EXODEOXYRIBONUCLEASE III"/>
    <property type="match status" value="1"/>
</dbReference>
<accession>A0A7T0PB10</accession>
<evidence type="ECO:0000256" key="1">
    <source>
        <dbReference type="ARBA" id="ARBA00007092"/>
    </source>
</evidence>
<feature type="binding site" evidence="6">
    <location>
        <position position="246"/>
    </location>
    <ligand>
        <name>Mg(2+)</name>
        <dbReference type="ChEBI" id="CHEBI:18420"/>
        <label>1</label>
    </ligand>
</feature>
<evidence type="ECO:0000256" key="5">
    <source>
        <dbReference type="PIRSR" id="PIRSR604808-1"/>
    </source>
</evidence>
<feature type="site" description="Important for catalytic activity" evidence="7">
    <location>
        <position position="219"/>
    </location>
</feature>
<evidence type="ECO:0000259" key="8">
    <source>
        <dbReference type="Pfam" id="PF03372"/>
    </source>
</evidence>
<feature type="active site" description="Proton donor/acceptor" evidence="5">
    <location>
        <position position="153"/>
    </location>
</feature>
<dbReference type="KEGG" id="cliz:G7Y31_10515"/>
<evidence type="ECO:0000313" key="9">
    <source>
        <dbReference type="EMBL" id="QPK78930.1"/>
    </source>
</evidence>
<dbReference type="InterPro" id="IPR037493">
    <property type="entry name" value="ExoIII-like"/>
</dbReference>
<comment type="similarity">
    <text evidence="1">Belongs to the DNA repair enzymes AP/ExoA family.</text>
</comment>
<feature type="active site" evidence="5">
    <location>
        <position position="114"/>
    </location>
</feature>
<dbReference type="Pfam" id="PF03372">
    <property type="entry name" value="Exo_endo_phos"/>
    <property type="match status" value="1"/>
</dbReference>
<dbReference type="GO" id="GO:0006281">
    <property type="term" value="P:DNA repair"/>
    <property type="evidence" value="ECO:0007669"/>
    <property type="project" value="InterPro"/>
</dbReference>
<evidence type="ECO:0000256" key="7">
    <source>
        <dbReference type="PIRSR" id="PIRSR604808-3"/>
    </source>
</evidence>
<proteinExistence type="inferred from homology"/>
<reference evidence="9 10" key="1">
    <citation type="submission" date="2020-11" db="EMBL/GenBank/DDBJ databases">
        <title>Corynebacterium sp. ZJ-599.</title>
        <authorList>
            <person name="Zhou J."/>
        </authorList>
    </citation>
    <scope>NUCLEOTIDE SEQUENCE [LARGE SCALE GENOMIC DNA]</scope>
    <source>
        <strain evidence="9 10">ZJ-599</strain>
    </source>
</reference>
<keyword evidence="6" id="KW-0464">Manganese</keyword>
<protein>
    <submittedName>
        <fullName evidence="9">Exodeoxyribonuclease III</fullName>
        <ecNumber evidence="9">3.1.11.2</ecNumber>
    </submittedName>
</protein>
<dbReference type="InterPro" id="IPR004808">
    <property type="entry name" value="AP_endonuc_1"/>
</dbReference>
<feature type="binding site" evidence="6">
    <location>
        <position position="34"/>
    </location>
    <ligand>
        <name>Mg(2+)</name>
        <dbReference type="ChEBI" id="CHEBI:18420"/>
        <label>1</label>
    </ligand>
</feature>
<dbReference type="InterPro" id="IPR005135">
    <property type="entry name" value="Endo/exonuclease/phosphatase"/>
</dbReference>
<feature type="binding site" evidence="6">
    <location>
        <position position="153"/>
    </location>
    <ligand>
        <name>Mg(2+)</name>
        <dbReference type="ChEBI" id="CHEBI:18420"/>
        <label>1</label>
    </ligand>
</feature>
<dbReference type="EC" id="3.1.11.2" evidence="9"/>
<feature type="domain" description="Endonuclease/exonuclease/phosphatase" evidence="8">
    <location>
        <begin position="4"/>
        <end position="247"/>
    </location>
</feature>
<dbReference type="RefSeq" id="WP_165007260.1">
    <property type="nucleotide sequence ID" value="NZ_CP064954.1"/>
</dbReference>
<dbReference type="AlphaFoldDB" id="A0A7T0PB10"/>
<dbReference type="EMBL" id="CP064954">
    <property type="protein sequence ID" value="QPK78930.1"/>
    <property type="molecule type" value="Genomic_DNA"/>
</dbReference>
<evidence type="ECO:0000256" key="2">
    <source>
        <dbReference type="ARBA" id="ARBA00022723"/>
    </source>
</evidence>
<feature type="site" description="Transition state stabilizer" evidence="7">
    <location>
        <position position="155"/>
    </location>
</feature>
<dbReference type="NCBIfam" id="TIGR00195">
    <property type="entry name" value="exoDNase_III"/>
    <property type="match status" value="1"/>
</dbReference>